<dbReference type="SMART" id="SM00642">
    <property type="entry name" value="Aamy"/>
    <property type="match status" value="1"/>
</dbReference>
<name>A0ABY5MC30_9HYPH</name>
<dbReference type="EMBL" id="CP030941">
    <property type="protein sequence ID" value="UUP15664.1"/>
    <property type="molecule type" value="Genomic_DNA"/>
</dbReference>
<dbReference type="SUPFAM" id="SSF51011">
    <property type="entry name" value="Glycosyl hydrolase domain"/>
    <property type="match status" value="1"/>
</dbReference>
<protein>
    <submittedName>
        <fullName evidence="2">Trehalose synthase/amylase TreS</fullName>
        <ecNumber evidence="2">3.2.1.1</ecNumber>
    </submittedName>
</protein>
<keyword evidence="2" id="KW-0378">Hydrolase</keyword>
<dbReference type="InterPro" id="IPR054049">
    <property type="entry name" value="SupH-like_C"/>
</dbReference>
<evidence type="ECO:0000259" key="1">
    <source>
        <dbReference type="SMART" id="SM00642"/>
    </source>
</evidence>
<evidence type="ECO:0000313" key="3">
    <source>
        <dbReference type="Proteomes" id="UP001342418"/>
    </source>
</evidence>
<dbReference type="CDD" id="cd11334">
    <property type="entry name" value="AmyAc_TreS"/>
    <property type="match status" value="1"/>
</dbReference>
<dbReference type="SUPFAM" id="SSF51445">
    <property type="entry name" value="(Trans)glycosidases"/>
    <property type="match status" value="1"/>
</dbReference>
<dbReference type="InterPro" id="IPR017853">
    <property type="entry name" value="GH"/>
</dbReference>
<dbReference type="PANTHER" id="PTHR10357">
    <property type="entry name" value="ALPHA-AMYLASE FAMILY MEMBER"/>
    <property type="match status" value="1"/>
</dbReference>
<organism evidence="2 3">
    <name type="scientific">Nitratireductor thuwali</name>
    <dbReference type="NCBI Taxonomy" id="2267699"/>
    <lineage>
        <taxon>Bacteria</taxon>
        <taxon>Pseudomonadati</taxon>
        <taxon>Pseudomonadota</taxon>
        <taxon>Alphaproteobacteria</taxon>
        <taxon>Hyphomicrobiales</taxon>
        <taxon>Phyllobacteriaceae</taxon>
        <taxon>Nitratireductor</taxon>
    </lineage>
</organism>
<dbReference type="Proteomes" id="UP001342418">
    <property type="component" value="Chromosome"/>
</dbReference>
<dbReference type="Gene3D" id="3.20.20.80">
    <property type="entry name" value="Glycosidases"/>
    <property type="match status" value="1"/>
</dbReference>
<dbReference type="PANTHER" id="PTHR10357:SF219">
    <property type="entry name" value="MALTOSE ALPHA-D-GLUCOSYLTRANSFERASE"/>
    <property type="match status" value="1"/>
</dbReference>
<dbReference type="InterPro" id="IPR013780">
    <property type="entry name" value="Glyco_hydro_b"/>
</dbReference>
<proteinExistence type="predicted"/>
<evidence type="ECO:0000313" key="2">
    <source>
        <dbReference type="EMBL" id="UUP15664.1"/>
    </source>
</evidence>
<sequence>MIDRWYKNAIIYTINVGTFMDSNGDGVGDFGGLRDRLNHLTWLGVDCIWVQPFYPSPMQDYGYDVTDYYAAKPANGNLGEFVEFSQLARDKGIRILVDLPVNHTSDQHPWFQEARRDRRSRFRDFYVWSETEPSETDKGVAFPGFQQRIWTYDDTAHAWYFHRFYRHQPDLNITNPSVRDEIKRIMGFWLKLGVSGFRIDAAHFLVDEVRPDGSVVRHYKYLEEFREFLSWRQGDAVMLAEAHVDLDEIPHFLGRGRMQMGFAFQPNQYVFLALATGDSKPLIEGMKRMPHLDHTGQWAQFLRNHDELDLSDLSPDERQRVLKAFAPDPNMQIFGRGIRRRLAPMLGNDRRRLELANSLMFSLPGTPVIYYGDEIGMGEDLSLEERWPVRTCMQWSDAPSGGFSTAPPGELLHPMIHNGAFGVETVNVDEQRRDPDSLLNWMRQLCDIRKSCPEIGWGEMEIIETDDDAMLALHYRWQGGKVLLLHNLADVARGVRLELKEEEAGELVDLFGNQVYPRESGASRTIELDGYGYRWFRVRQ</sequence>
<dbReference type="RefSeq" id="WP_338528158.1">
    <property type="nucleotide sequence ID" value="NZ_CP030941.1"/>
</dbReference>
<dbReference type="Gene3D" id="2.60.40.1180">
    <property type="entry name" value="Golgi alpha-mannosidase II"/>
    <property type="match status" value="1"/>
</dbReference>
<feature type="domain" description="Glycosyl hydrolase family 13 catalytic" evidence="1">
    <location>
        <begin position="13"/>
        <end position="404"/>
    </location>
</feature>
<dbReference type="InterPro" id="IPR006047">
    <property type="entry name" value="GH13_cat_dom"/>
</dbReference>
<dbReference type="EC" id="3.2.1.1" evidence="2"/>
<keyword evidence="3" id="KW-1185">Reference proteome</keyword>
<reference evidence="2 3" key="1">
    <citation type="submission" date="2018-07" db="EMBL/GenBank/DDBJ databases">
        <title>Genome sequence of Nitratireductor thuwali#1536.</title>
        <authorList>
            <person name="Michoud G."/>
            <person name="Merlino G."/>
            <person name="Sefrji F.O."/>
            <person name="Daffonchio D."/>
        </authorList>
    </citation>
    <scope>NUCLEOTIDE SEQUENCE [LARGE SCALE GENOMIC DNA]</scope>
    <source>
        <strain evidence="3">Nit1536</strain>
    </source>
</reference>
<dbReference type="GO" id="GO:0004556">
    <property type="term" value="F:alpha-amylase activity"/>
    <property type="evidence" value="ECO:0007669"/>
    <property type="project" value="UniProtKB-EC"/>
</dbReference>
<dbReference type="InterPro" id="IPR045857">
    <property type="entry name" value="O16G_dom_2"/>
</dbReference>
<dbReference type="Pfam" id="PF22157">
    <property type="entry name" value="SupH-like_C"/>
    <property type="match status" value="1"/>
</dbReference>
<dbReference type="Pfam" id="PF00128">
    <property type="entry name" value="Alpha-amylase"/>
    <property type="match status" value="2"/>
</dbReference>
<gene>
    <name evidence="2" type="primary">treS_1</name>
    <name evidence="2" type="ORF">NTH_00102</name>
</gene>
<dbReference type="Gene3D" id="3.90.400.10">
    <property type="entry name" value="Oligo-1,6-glucosidase, Domain 2"/>
    <property type="match status" value="1"/>
</dbReference>
<accession>A0ABY5MC30</accession>
<keyword evidence="2" id="KW-0326">Glycosidase</keyword>